<gene>
    <name evidence="2" type="ORF">K8N75_11570</name>
</gene>
<dbReference type="RefSeq" id="WP_223792222.1">
    <property type="nucleotide sequence ID" value="NZ_JAIOUQ010000014.1"/>
</dbReference>
<evidence type="ECO:0000256" key="1">
    <source>
        <dbReference type="SAM" id="Phobius"/>
    </source>
</evidence>
<reference evidence="3" key="1">
    <citation type="journal article" date="2022" name="Microbiol. Resour. Announc.">
        <title>Draft Genome Sequence of a Methanogenic Archaeon from West Spitsbergen Permafrost.</title>
        <authorList>
            <person name="Trubitsyn V."/>
            <person name="Rivkina E."/>
            <person name="Shcherbakova V."/>
        </authorList>
    </citation>
    <scope>NUCLEOTIDE SEQUENCE [LARGE SCALE GENOMIC DNA]</scope>
    <source>
        <strain evidence="3">VT</strain>
    </source>
</reference>
<dbReference type="EMBL" id="JAIOUQ010000014">
    <property type="protein sequence ID" value="MBZ2166675.1"/>
    <property type="molecule type" value="Genomic_DNA"/>
</dbReference>
<sequence>MKIKWCGGFIKMRIFYLAGAIILLLLVPLLLYSSTKLMEGSRTSTYITAVLCFVVGFGTLYISII</sequence>
<keyword evidence="3" id="KW-1185">Reference proteome</keyword>
<keyword evidence="1" id="KW-0812">Transmembrane</keyword>
<name>A0A8T5V4S6_9EURY</name>
<evidence type="ECO:0000313" key="3">
    <source>
        <dbReference type="Proteomes" id="UP000825933"/>
    </source>
</evidence>
<evidence type="ECO:0000313" key="2">
    <source>
        <dbReference type="EMBL" id="MBZ2166675.1"/>
    </source>
</evidence>
<keyword evidence="1" id="KW-1133">Transmembrane helix</keyword>
<feature type="transmembrane region" description="Helical" evidence="1">
    <location>
        <begin position="12"/>
        <end position="32"/>
    </location>
</feature>
<proteinExistence type="predicted"/>
<organism evidence="2 3">
    <name type="scientific">Methanobacterium spitsbergense</name>
    <dbReference type="NCBI Taxonomy" id="2874285"/>
    <lineage>
        <taxon>Archaea</taxon>
        <taxon>Methanobacteriati</taxon>
        <taxon>Methanobacteriota</taxon>
        <taxon>Methanomada group</taxon>
        <taxon>Methanobacteria</taxon>
        <taxon>Methanobacteriales</taxon>
        <taxon>Methanobacteriaceae</taxon>
        <taxon>Methanobacterium</taxon>
    </lineage>
</organism>
<dbReference type="AlphaFoldDB" id="A0A8T5V4S6"/>
<keyword evidence="1" id="KW-0472">Membrane</keyword>
<accession>A0A8T5V4S6</accession>
<dbReference type="Proteomes" id="UP000825933">
    <property type="component" value="Unassembled WGS sequence"/>
</dbReference>
<feature type="transmembrane region" description="Helical" evidence="1">
    <location>
        <begin position="44"/>
        <end position="64"/>
    </location>
</feature>
<comment type="caution">
    <text evidence="2">The sequence shown here is derived from an EMBL/GenBank/DDBJ whole genome shotgun (WGS) entry which is preliminary data.</text>
</comment>
<protein>
    <submittedName>
        <fullName evidence="2">Uncharacterized protein</fullName>
    </submittedName>
</protein>